<evidence type="ECO:0000313" key="4">
    <source>
        <dbReference type="Proteomes" id="UP001210231"/>
    </source>
</evidence>
<keyword evidence="1" id="KW-0472">Membrane</keyword>
<protein>
    <submittedName>
        <fullName evidence="3">CPBP family intramembrane metalloprotease</fullName>
    </submittedName>
</protein>
<keyword evidence="4" id="KW-1185">Reference proteome</keyword>
<evidence type="ECO:0000259" key="2">
    <source>
        <dbReference type="Pfam" id="PF02517"/>
    </source>
</evidence>
<keyword evidence="3" id="KW-0645">Protease</keyword>
<accession>A0ABT4UQM2</accession>
<keyword evidence="1" id="KW-0812">Transmembrane</keyword>
<feature type="transmembrane region" description="Helical" evidence="1">
    <location>
        <begin position="36"/>
        <end position="58"/>
    </location>
</feature>
<feature type="transmembrane region" description="Helical" evidence="1">
    <location>
        <begin position="78"/>
        <end position="111"/>
    </location>
</feature>
<dbReference type="EMBL" id="JAQGEF010000038">
    <property type="protein sequence ID" value="MDA3616647.1"/>
    <property type="molecule type" value="Genomic_DNA"/>
</dbReference>
<evidence type="ECO:0000313" key="3">
    <source>
        <dbReference type="EMBL" id="MDA3616647.1"/>
    </source>
</evidence>
<feature type="domain" description="CAAX prenyl protease 2/Lysostaphin resistance protein A-like" evidence="2">
    <location>
        <begin position="100"/>
        <end position="192"/>
    </location>
</feature>
<feature type="transmembrane region" description="Helical" evidence="1">
    <location>
        <begin position="7"/>
        <end position="24"/>
    </location>
</feature>
<gene>
    <name evidence="3" type="ORF">O3P16_17685</name>
</gene>
<comment type="caution">
    <text evidence="3">The sequence shown here is derived from an EMBL/GenBank/DDBJ whole genome shotgun (WGS) entry which is preliminary data.</text>
</comment>
<feature type="transmembrane region" description="Helical" evidence="1">
    <location>
        <begin position="199"/>
        <end position="216"/>
    </location>
</feature>
<feature type="transmembrane region" description="Helical" evidence="1">
    <location>
        <begin position="131"/>
        <end position="149"/>
    </location>
</feature>
<dbReference type="RefSeq" id="WP_407032977.1">
    <property type="nucleotide sequence ID" value="NZ_JAQGEF010000038.1"/>
</dbReference>
<keyword evidence="3" id="KW-0482">Metalloprotease</keyword>
<dbReference type="Proteomes" id="UP001210231">
    <property type="component" value="Unassembled WGS sequence"/>
</dbReference>
<dbReference type="InterPro" id="IPR003675">
    <property type="entry name" value="Rce1/LyrA-like_dom"/>
</dbReference>
<name>A0ABT4UQM2_9BACT</name>
<sequence length="230" mass="25699">MKNKINYLAILTFYIIAIVLRYLTNKTALLNSLPDNFLKVILKGIGPAAGALIVFTVFKIKPVLSLKGNYKTLLAPFLLYWAVPILLISAVAWFINGSIPVIAVSAVLVYGLLEEIGWRGFLQQELKSLPGFLNILIVAILWFIWHLNVDLTGTNLLFFGILLLGSWGIGKVADSTNSLLAVSAFHSLNNFFPAINNRNLTIIIILLSFWIIALIIRKKQQTKARIHTRQ</sequence>
<keyword evidence="1" id="KW-1133">Transmembrane helix</keyword>
<dbReference type="Pfam" id="PF02517">
    <property type="entry name" value="Rce1-like"/>
    <property type="match status" value="1"/>
</dbReference>
<dbReference type="GO" id="GO:0008237">
    <property type="term" value="F:metallopeptidase activity"/>
    <property type="evidence" value="ECO:0007669"/>
    <property type="project" value="UniProtKB-KW"/>
</dbReference>
<proteinExistence type="predicted"/>
<organism evidence="3 4">
    <name type="scientific">Polluticaenibacter yanchengensis</name>
    <dbReference type="NCBI Taxonomy" id="3014562"/>
    <lineage>
        <taxon>Bacteria</taxon>
        <taxon>Pseudomonadati</taxon>
        <taxon>Bacteroidota</taxon>
        <taxon>Chitinophagia</taxon>
        <taxon>Chitinophagales</taxon>
        <taxon>Chitinophagaceae</taxon>
        <taxon>Polluticaenibacter</taxon>
    </lineage>
</organism>
<evidence type="ECO:0000256" key="1">
    <source>
        <dbReference type="SAM" id="Phobius"/>
    </source>
</evidence>
<reference evidence="3 4" key="1">
    <citation type="submission" date="2022-12" db="EMBL/GenBank/DDBJ databases">
        <title>Chitinophagaceae gen. sp. nov., a new member of the family Chitinophagaceae, isolated from soil in a chemical factory.</title>
        <authorList>
            <person name="Ke Z."/>
        </authorList>
    </citation>
    <scope>NUCLEOTIDE SEQUENCE [LARGE SCALE GENOMIC DNA]</scope>
    <source>
        <strain evidence="3 4">LY-5</strain>
    </source>
</reference>
<keyword evidence="3" id="KW-0378">Hydrolase</keyword>